<dbReference type="PANTHER" id="PTHR32401">
    <property type="entry name" value="CONCANAVALIN A-LIKE LECTIN FAMILY PROTEIN"/>
    <property type="match status" value="1"/>
</dbReference>
<evidence type="ECO:0000256" key="1">
    <source>
        <dbReference type="ARBA" id="ARBA00007606"/>
    </source>
</evidence>
<evidence type="ECO:0000313" key="5">
    <source>
        <dbReference type="Proteomes" id="UP001634007"/>
    </source>
</evidence>
<sequence length="205" mass="22664">MSFNFQVFDGRIVPKGDASQLPSRVQLTISDRNLNLNSSVGRATYHEPMCLWDKSTSNMADFTTQFSFVIGSEHNETFADGLTFFLGPNGSDFASNSSGGNLALVSVNRNPSDPSTTFHRCGIRHFLGLVRGQNHERWTHNASISYNSRAQDVSVLMIDATDPKRNIAKHSHSVNLTEYLPEWMTVGFSVTTGLSFESHSVLMGI</sequence>
<protein>
    <recommendedName>
        <fullName evidence="3">Legume lectin domain-containing protein</fullName>
    </recommendedName>
</protein>
<dbReference type="InterPro" id="IPR001220">
    <property type="entry name" value="Legume_lectin_dom"/>
</dbReference>
<organism evidence="4 5">
    <name type="scientific">Eucalyptus globulus</name>
    <name type="common">Tasmanian blue gum</name>
    <dbReference type="NCBI Taxonomy" id="34317"/>
    <lineage>
        <taxon>Eukaryota</taxon>
        <taxon>Viridiplantae</taxon>
        <taxon>Streptophyta</taxon>
        <taxon>Embryophyta</taxon>
        <taxon>Tracheophyta</taxon>
        <taxon>Spermatophyta</taxon>
        <taxon>Magnoliopsida</taxon>
        <taxon>eudicotyledons</taxon>
        <taxon>Gunneridae</taxon>
        <taxon>Pentapetalae</taxon>
        <taxon>rosids</taxon>
        <taxon>malvids</taxon>
        <taxon>Myrtales</taxon>
        <taxon>Myrtaceae</taxon>
        <taxon>Myrtoideae</taxon>
        <taxon>Eucalypteae</taxon>
        <taxon>Eucalyptus</taxon>
    </lineage>
</organism>
<gene>
    <name evidence="4" type="ORF">ACJRO7_017179</name>
</gene>
<dbReference type="Proteomes" id="UP001634007">
    <property type="component" value="Unassembled WGS sequence"/>
</dbReference>
<dbReference type="Pfam" id="PF00139">
    <property type="entry name" value="Lectin_legB"/>
    <property type="match status" value="2"/>
</dbReference>
<feature type="domain" description="Legume lectin" evidence="3">
    <location>
        <begin position="2"/>
        <end position="110"/>
    </location>
</feature>
<feature type="domain" description="Legume lectin" evidence="3">
    <location>
        <begin position="138"/>
        <end position="202"/>
    </location>
</feature>
<name>A0ABD3KPI8_EUCGL</name>
<dbReference type="InterPro" id="IPR050258">
    <property type="entry name" value="Leguminous_Lectin"/>
</dbReference>
<reference evidence="4 5" key="1">
    <citation type="submission" date="2024-11" db="EMBL/GenBank/DDBJ databases">
        <title>Chromosome-level genome assembly of Eucalyptus globulus Labill. provides insights into its genome evolution.</title>
        <authorList>
            <person name="Li X."/>
        </authorList>
    </citation>
    <scope>NUCLEOTIDE SEQUENCE [LARGE SCALE GENOMIC DNA]</scope>
    <source>
        <strain evidence="4">CL2024</strain>
        <tissue evidence="4">Fresh tender leaves</tissue>
    </source>
</reference>
<dbReference type="EMBL" id="JBJKBG010000004">
    <property type="protein sequence ID" value="KAL3741670.1"/>
    <property type="molecule type" value="Genomic_DNA"/>
</dbReference>
<dbReference type="GO" id="GO:0030246">
    <property type="term" value="F:carbohydrate binding"/>
    <property type="evidence" value="ECO:0007669"/>
    <property type="project" value="UniProtKB-KW"/>
</dbReference>
<dbReference type="PANTHER" id="PTHR32401:SF49">
    <property type="entry name" value="OS10G0129200 PROTEIN"/>
    <property type="match status" value="1"/>
</dbReference>
<dbReference type="InterPro" id="IPR013320">
    <property type="entry name" value="ConA-like_dom_sf"/>
</dbReference>
<comment type="caution">
    <text evidence="4">The sequence shown here is derived from an EMBL/GenBank/DDBJ whole genome shotgun (WGS) entry which is preliminary data.</text>
</comment>
<comment type="similarity">
    <text evidence="1">Belongs to the leguminous lectin family.</text>
</comment>
<accession>A0ABD3KPI8</accession>
<dbReference type="SUPFAM" id="SSF49899">
    <property type="entry name" value="Concanavalin A-like lectins/glucanases"/>
    <property type="match status" value="1"/>
</dbReference>
<dbReference type="Gene3D" id="2.60.120.200">
    <property type="match status" value="2"/>
</dbReference>
<keyword evidence="5" id="KW-1185">Reference proteome</keyword>
<evidence type="ECO:0000259" key="3">
    <source>
        <dbReference type="Pfam" id="PF00139"/>
    </source>
</evidence>
<evidence type="ECO:0000313" key="4">
    <source>
        <dbReference type="EMBL" id="KAL3741670.1"/>
    </source>
</evidence>
<keyword evidence="2" id="KW-0430">Lectin</keyword>
<proteinExistence type="inferred from homology"/>
<evidence type="ECO:0000256" key="2">
    <source>
        <dbReference type="ARBA" id="ARBA00022734"/>
    </source>
</evidence>
<dbReference type="AlphaFoldDB" id="A0ABD3KPI8"/>